<dbReference type="Proteomes" id="UP000652567">
    <property type="component" value="Unassembled WGS sequence"/>
</dbReference>
<gene>
    <name evidence="1" type="ORF">C4F51_12405</name>
</gene>
<reference evidence="1" key="1">
    <citation type="submission" date="2018-07" db="EMBL/GenBank/DDBJ databases">
        <title>Genome assembly of strain Ka43.</title>
        <authorList>
            <person name="Kukolya J."/>
            <person name="Nagy I."/>
            <person name="Horvath B."/>
            <person name="Toth A."/>
        </authorList>
    </citation>
    <scope>NUCLEOTIDE SEQUENCE</scope>
    <source>
        <strain evidence="1">KB43</strain>
    </source>
</reference>
<dbReference type="AlphaFoldDB" id="A0A928YUI1"/>
<proteinExistence type="predicted"/>
<protein>
    <recommendedName>
        <fullName evidence="3">Roadblock/LAMTOR2 domain-containing protein</fullName>
    </recommendedName>
</protein>
<evidence type="ECO:0000313" key="2">
    <source>
        <dbReference type="Proteomes" id="UP000652567"/>
    </source>
</evidence>
<organism evidence="1 2">
    <name type="scientific">Cellvibrio polysaccharolyticus</name>
    <dbReference type="NCBI Taxonomy" id="2082724"/>
    <lineage>
        <taxon>Bacteria</taxon>
        <taxon>Pseudomonadati</taxon>
        <taxon>Pseudomonadota</taxon>
        <taxon>Gammaproteobacteria</taxon>
        <taxon>Cellvibrionales</taxon>
        <taxon>Cellvibrionaceae</taxon>
        <taxon>Cellvibrio</taxon>
    </lineage>
</organism>
<name>A0A928YUI1_9GAMM</name>
<dbReference type="Gene3D" id="3.30.450.30">
    <property type="entry name" value="Dynein light chain 2a, cytoplasmic"/>
    <property type="match status" value="1"/>
</dbReference>
<keyword evidence="2" id="KW-1185">Reference proteome</keyword>
<evidence type="ECO:0008006" key="3">
    <source>
        <dbReference type="Google" id="ProtNLM"/>
    </source>
</evidence>
<accession>A0A928YUI1</accession>
<comment type="caution">
    <text evidence="1">The sequence shown here is derived from an EMBL/GenBank/DDBJ whole genome shotgun (WGS) entry which is preliminary data.</text>
</comment>
<evidence type="ECO:0000313" key="1">
    <source>
        <dbReference type="EMBL" id="MBE8717987.1"/>
    </source>
</evidence>
<dbReference type="RefSeq" id="WP_193910192.1">
    <property type="nucleotide sequence ID" value="NZ_PRDL01000001.1"/>
</dbReference>
<dbReference type="EMBL" id="PRDL01000001">
    <property type="protein sequence ID" value="MBE8717987.1"/>
    <property type="molecule type" value="Genomic_DNA"/>
</dbReference>
<sequence length="120" mass="13055">MSSSITDTLKQLLDIDGAMAAALVDYSSGMMLGSVGQGLDLDIAAGGNTEVIRAKLKTIKALGLNENIEDMLITLDSQYHLIRPLTQTRELFVYYVLDRSKANLALARRKLQSVEGQIAI</sequence>